<evidence type="ECO:0000256" key="5">
    <source>
        <dbReference type="ARBA" id="ARBA00023163"/>
    </source>
</evidence>
<dbReference type="GO" id="GO:0016987">
    <property type="term" value="F:sigma factor activity"/>
    <property type="evidence" value="ECO:0007669"/>
    <property type="project" value="UniProtKB-UniRule"/>
</dbReference>
<dbReference type="InterPro" id="IPR013324">
    <property type="entry name" value="RNA_pol_sigma_r3/r4-like"/>
</dbReference>
<dbReference type="InterPro" id="IPR050239">
    <property type="entry name" value="Sigma-70_RNA_pol_init_factors"/>
</dbReference>
<feature type="domain" description="RNA polymerase sigma-70" evidence="7">
    <location>
        <begin position="112"/>
        <end position="125"/>
    </location>
</feature>
<sequence length="322" mass="37143">MNDQIDILEDEALLEEEDLELIEGEGEKEAEAEAVAAEEADNTSYESTGDVTQIYLNEIGHSPLLTPDQERALARRVVQGDFEARQKMIEHNLRLVVNIAKHYINRGMTLLDLIEEGNIGLMHALEKFDPERGFRFSTYATWWIRQSIERAIMNQSRTIRLPVHVIKELNVYLRAQRHLEAHLGHEPAVEDIAALVGKPVEDVRRIMGLNERVASLDAPLDIDPMLTIGESIPDDQHDGPETLLQNAEIERYVREWLKQLNDKQRMVIERRYGLNGYEICTLEDLAANLNLTRERVRQIQIEALEQLRRILRRYGVSRDIVL</sequence>
<evidence type="ECO:0000256" key="6">
    <source>
        <dbReference type="HAMAP-Rule" id="MF_00959"/>
    </source>
</evidence>
<evidence type="ECO:0000256" key="1">
    <source>
        <dbReference type="ARBA" id="ARBA00022490"/>
    </source>
</evidence>
<comment type="subunit">
    <text evidence="6">Interacts with the RNA polymerase core enzyme.</text>
</comment>
<dbReference type="OrthoDB" id="9809557at2"/>
<dbReference type="InterPro" id="IPR007627">
    <property type="entry name" value="RNA_pol_sigma70_r2"/>
</dbReference>
<dbReference type="InterPro" id="IPR007624">
    <property type="entry name" value="RNA_pol_sigma70_r3"/>
</dbReference>
<dbReference type="RefSeq" id="WP_053935810.1">
    <property type="nucleotide sequence ID" value="NZ_LAQT01000001.1"/>
</dbReference>
<feature type="region of interest" description="Sigma-70 factor domain-4" evidence="6">
    <location>
        <begin position="256"/>
        <end position="309"/>
    </location>
</feature>
<dbReference type="Pfam" id="PF00140">
    <property type="entry name" value="Sigma70_r1_2"/>
    <property type="match status" value="1"/>
</dbReference>
<dbReference type="InterPro" id="IPR007630">
    <property type="entry name" value="RNA_pol_sigma70_r4"/>
</dbReference>
<dbReference type="PATRIC" id="fig|857265.3.peg.87"/>
<reference evidence="9 10" key="1">
    <citation type="submission" date="2015-07" db="EMBL/GenBank/DDBJ databases">
        <title>Draft genome sequence of the Amantichitinum ursilacus IGB-41, a new chitin-degrading bacterium.</title>
        <authorList>
            <person name="Kirstahler P."/>
            <person name="Guenther M."/>
            <person name="Grumaz C."/>
            <person name="Rupp S."/>
            <person name="Zibek S."/>
            <person name="Sohn K."/>
        </authorList>
    </citation>
    <scope>NUCLEOTIDE SEQUENCE [LARGE SCALE GENOMIC DNA]</scope>
    <source>
        <strain evidence="9 10">IGB-41</strain>
    </source>
</reference>
<dbReference type="InterPro" id="IPR000943">
    <property type="entry name" value="RNA_pol_sigma70"/>
</dbReference>
<evidence type="ECO:0000256" key="3">
    <source>
        <dbReference type="ARBA" id="ARBA00023082"/>
    </source>
</evidence>
<dbReference type="FunFam" id="1.10.601.10:FF:000001">
    <property type="entry name" value="RNA polymerase sigma factor SigA"/>
    <property type="match status" value="1"/>
</dbReference>
<comment type="similarity">
    <text evidence="6">Belongs to the sigma-70 factor family. RpoS subfamily.</text>
</comment>
<dbReference type="Gene3D" id="1.10.601.10">
    <property type="entry name" value="RNA Polymerase Primary Sigma Factor"/>
    <property type="match status" value="1"/>
</dbReference>
<dbReference type="PRINTS" id="PR00046">
    <property type="entry name" value="SIGMA70FCT"/>
</dbReference>
<evidence type="ECO:0000313" key="9">
    <source>
        <dbReference type="EMBL" id="KPC55076.1"/>
    </source>
</evidence>
<dbReference type="PROSITE" id="PS00715">
    <property type="entry name" value="SIGMA70_1"/>
    <property type="match status" value="1"/>
</dbReference>
<feature type="region of interest" description="Sigma-70 factor domain-3" evidence="6">
    <location>
        <begin position="168"/>
        <end position="243"/>
    </location>
</feature>
<dbReference type="STRING" id="857265.WG78_00415"/>
<keyword evidence="2 6" id="KW-0805">Transcription regulation</keyword>
<accession>A0A0N0XMG4</accession>
<comment type="subcellular location">
    <subcellularLocation>
        <location evidence="6">Cytoplasm</location>
    </subcellularLocation>
</comment>
<feature type="DNA-binding region" description="H-T-H motif" evidence="6">
    <location>
        <begin position="282"/>
        <end position="301"/>
    </location>
</feature>
<dbReference type="PANTHER" id="PTHR30603:SF67">
    <property type="entry name" value="RNA POLYMERASE SIGMA FACTOR RPOS"/>
    <property type="match status" value="1"/>
</dbReference>
<dbReference type="GO" id="GO:0006352">
    <property type="term" value="P:DNA-templated transcription initiation"/>
    <property type="evidence" value="ECO:0007669"/>
    <property type="project" value="UniProtKB-UniRule"/>
</dbReference>
<keyword evidence="5 6" id="KW-0804">Transcription</keyword>
<gene>
    <name evidence="6 9" type="primary">rpoS</name>
    <name evidence="9" type="ORF">WG78_00415</name>
</gene>
<dbReference type="PANTHER" id="PTHR30603">
    <property type="entry name" value="RNA POLYMERASE SIGMA FACTOR RPO"/>
    <property type="match status" value="1"/>
</dbReference>
<feature type="region of interest" description="Sigma-70 factor domain-2" evidence="6">
    <location>
        <begin position="88"/>
        <end position="158"/>
    </location>
</feature>
<evidence type="ECO:0000256" key="4">
    <source>
        <dbReference type="ARBA" id="ARBA00023125"/>
    </source>
</evidence>
<evidence type="ECO:0000259" key="8">
    <source>
        <dbReference type="PROSITE" id="PS00716"/>
    </source>
</evidence>
<dbReference type="NCBIfam" id="NF004207">
    <property type="entry name" value="PRK05657.1"/>
    <property type="match status" value="1"/>
</dbReference>
<dbReference type="Gene3D" id="1.10.10.10">
    <property type="entry name" value="Winged helix-like DNA-binding domain superfamily/Winged helix DNA-binding domain"/>
    <property type="match status" value="2"/>
</dbReference>
<feature type="region of interest" description="Sigma-70 factor domain-1" evidence="6">
    <location>
        <begin position="50"/>
        <end position="83"/>
    </location>
</feature>
<keyword evidence="1 6" id="KW-0963">Cytoplasm</keyword>
<comment type="caution">
    <text evidence="9">The sequence shown here is derived from an EMBL/GenBank/DDBJ whole genome shotgun (WGS) entry which is preliminary data.</text>
</comment>
<dbReference type="InterPro" id="IPR009042">
    <property type="entry name" value="RNA_pol_sigma70_r1_2"/>
</dbReference>
<feature type="short sequence motif" description="Interaction with polymerase core subunit RpoC" evidence="6">
    <location>
        <begin position="112"/>
        <end position="115"/>
    </location>
</feature>
<dbReference type="Pfam" id="PF04545">
    <property type="entry name" value="Sigma70_r4"/>
    <property type="match status" value="1"/>
</dbReference>
<dbReference type="SUPFAM" id="SSF88946">
    <property type="entry name" value="Sigma2 domain of RNA polymerase sigma factors"/>
    <property type="match status" value="1"/>
</dbReference>
<dbReference type="Pfam" id="PF04539">
    <property type="entry name" value="Sigma70_r3"/>
    <property type="match status" value="1"/>
</dbReference>
<feature type="domain" description="RNA polymerase sigma-70" evidence="8">
    <location>
        <begin position="281"/>
        <end position="307"/>
    </location>
</feature>
<dbReference type="InterPro" id="IPR014284">
    <property type="entry name" value="RNA_pol_sigma-70_dom"/>
</dbReference>
<dbReference type="Pfam" id="PF04542">
    <property type="entry name" value="Sigma70_r2"/>
    <property type="match status" value="1"/>
</dbReference>
<dbReference type="InterPro" id="IPR036388">
    <property type="entry name" value="WH-like_DNA-bd_sf"/>
</dbReference>
<dbReference type="Proteomes" id="UP000037939">
    <property type="component" value="Unassembled WGS sequence"/>
</dbReference>
<dbReference type="NCBIfam" id="TIGR02937">
    <property type="entry name" value="sigma70-ECF"/>
    <property type="match status" value="1"/>
</dbReference>
<comment type="function">
    <text evidence="6">Sigma factors are initiation factors that promote the attachment of RNA polymerase to specific initiation sites and are then released. This sigma factor is the master transcriptional regulator of the stationary phase and the general stress response.</text>
</comment>
<dbReference type="AlphaFoldDB" id="A0A0N0XMG4"/>
<evidence type="ECO:0000259" key="7">
    <source>
        <dbReference type="PROSITE" id="PS00715"/>
    </source>
</evidence>
<keyword evidence="4 6" id="KW-0238">DNA-binding</keyword>
<dbReference type="PROSITE" id="PS00716">
    <property type="entry name" value="SIGMA70_2"/>
    <property type="match status" value="1"/>
</dbReference>
<dbReference type="GO" id="GO:0005737">
    <property type="term" value="C:cytoplasm"/>
    <property type="evidence" value="ECO:0007669"/>
    <property type="project" value="UniProtKB-SubCell"/>
</dbReference>
<dbReference type="EMBL" id="LAQT01000001">
    <property type="protein sequence ID" value="KPC55076.1"/>
    <property type="molecule type" value="Genomic_DNA"/>
</dbReference>
<keyword evidence="3 6" id="KW-0731">Sigma factor</keyword>
<name>A0A0N0XMG4_9NEIS</name>
<organism evidence="9 10">
    <name type="scientific">Amantichitinum ursilacus</name>
    <dbReference type="NCBI Taxonomy" id="857265"/>
    <lineage>
        <taxon>Bacteria</taxon>
        <taxon>Pseudomonadati</taxon>
        <taxon>Pseudomonadota</taxon>
        <taxon>Betaproteobacteria</taxon>
        <taxon>Neisseriales</taxon>
        <taxon>Chitinibacteraceae</taxon>
        <taxon>Amantichitinum</taxon>
    </lineage>
</organism>
<protein>
    <recommendedName>
        <fullName evidence="6">RNA polymerase sigma factor RpoS</fullName>
    </recommendedName>
    <alternativeName>
        <fullName evidence="6">Sigma S</fullName>
    </alternativeName>
    <alternativeName>
        <fullName evidence="6">Sigma-38</fullName>
    </alternativeName>
</protein>
<dbReference type="NCBIfam" id="TIGR02394">
    <property type="entry name" value="rpoS_proteo"/>
    <property type="match status" value="1"/>
</dbReference>
<dbReference type="CDD" id="cd06171">
    <property type="entry name" value="Sigma70_r4"/>
    <property type="match status" value="1"/>
</dbReference>
<evidence type="ECO:0000256" key="2">
    <source>
        <dbReference type="ARBA" id="ARBA00023015"/>
    </source>
</evidence>
<evidence type="ECO:0000313" key="10">
    <source>
        <dbReference type="Proteomes" id="UP000037939"/>
    </source>
</evidence>
<proteinExistence type="inferred from homology"/>
<dbReference type="InterPro" id="IPR012761">
    <property type="entry name" value="RNA_pol_sigma_RpoS"/>
</dbReference>
<dbReference type="InterPro" id="IPR013325">
    <property type="entry name" value="RNA_pol_sigma_r2"/>
</dbReference>
<dbReference type="GO" id="GO:0003677">
    <property type="term" value="F:DNA binding"/>
    <property type="evidence" value="ECO:0007669"/>
    <property type="project" value="UniProtKB-UniRule"/>
</dbReference>
<dbReference type="HAMAP" id="MF_00959">
    <property type="entry name" value="Sigma70_RpoS"/>
    <property type="match status" value="1"/>
</dbReference>
<keyword evidence="10" id="KW-1185">Reference proteome</keyword>
<dbReference type="SUPFAM" id="SSF88659">
    <property type="entry name" value="Sigma3 and sigma4 domains of RNA polymerase sigma factors"/>
    <property type="match status" value="2"/>
</dbReference>